<feature type="domain" description="GLTSCR protein conserved" evidence="2">
    <location>
        <begin position="88"/>
        <end position="179"/>
    </location>
</feature>
<feature type="region of interest" description="Disordered" evidence="1">
    <location>
        <begin position="1"/>
        <end position="29"/>
    </location>
</feature>
<organism evidence="3 4">
    <name type="scientific">Conidiobolus coronatus (strain ATCC 28846 / CBS 209.66 / NRRL 28638)</name>
    <name type="common">Delacroixia coronata</name>
    <dbReference type="NCBI Taxonomy" id="796925"/>
    <lineage>
        <taxon>Eukaryota</taxon>
        <taxon>Fungi</taxon>
        <taxon>Fungi incertae sedis</taxon>
        <taxon>Zoopagomycota</taxon>
        <taxon>Entomophthoromycotina</taxon>
        <taxon>Entomophthoromycetes</taxon>
        <taxon>Entomophthorales</taxon>
        <taxon>Ancylistaceae</taxon>
        <taxon>Conidiobolus</taxon>
    </lineage>
</organism>
<gene>
    <name evidence="3" type="ORF">CONCODRAFT_71082</name>
</gene>
<dbReference type="EMBL" id="KQ964517">
    <property type="protein sequence ID" value="KXN69970.1"/>
    <property type="molecule type" value="Genomic_DNA"/>
</dbReference>
<evidence type="ECO:0000313" key="4">
    <source>
        <dbReference type="Proteomes" id="UP000070444"/>
    </source>
</evidence>
<protein>
    <recommendedName>
        <fullName evidence="2">GLTSCR protein conserved domain-containing protein</fullName>
    </recommendedName>
</protein>
<sequence>MPQPASETSATSYSKEPNAPPHAQTQASRAGVNMIKIPHLTPSANTSLFPYGTLSTNNQPTSYLKDSQEIERNRELKVRLQKTLEIEQQTISHPTYLVPFSSKRDAIERLLPYHLYQYPDLPNPHRSNLQLISTSSNIEEMLPRVQNRLNNIVNDEYYKSSLDPQSHDVQLNRLLNSTRQQ</sequence>
<name>A0A137P4L6_CONC2</name>
<evidence type="ECO:0000259" key="2">
    <source>
        <dbReference type="Pfam" id="PF15249"/>
    </source>
</evidence>
<evidence type="ECO:0000313" key="3">
    <source>
        <dbReference type="EMBL" id="KXN69970.1"/>
    </source>
</evidence>
<dbReference type="Pfam" id="PF15249">
    <property type="entry name" value="GLTSCR1"/>
    <property type="match status" value="1"/>
</dbReference>
<keyword evidence="4" id="KW-1185">Reference proteome</keyword>
<feature type="compositionally biased region" description="Polar residues" evidence="1">
    <location>
        <begin position="1"/>
        <end position="15"/>
    </location>
</feature>
<reference evidence="3 4" key="1">
    <citation type="journal article" date="2015" name="Genome Biol. Evol.">
        <title>Phylogenomic analyses indicate that early fungi evolved digesting cell walls of algal ancestors of land plants.</title>
        <authorList>
            <person name="Chang Y."/>
            <person name="Wang S."/>
            <person name="Sekimoto S."/>
            <person name="Aerts A.L."/>
            <person name="Choi C."/>
            <person name="Clum A."/>
            <person name="LaButti K.M."/>
            <person name="Lindquist E.A."/>
            <person name="Yee Ngan C."/>
            <person name="Ohm R.A."/>
            <person name="Salamov A.A."/>
            <person name="Grigoriev I.V."/>
            <person name="Spatafora J.W."/>
            <person name="Berbee M.L."/>
        </authorList>
    </citation>
    <scope>NUCLEOTIDE SEQUENCE [LARGE SCALE GENOMIC DNA]</scope>
    <source>
        <strain evidence="3 4">NRRL 28638</strain>
    </source>
</reference>
<accession>A0A137P4L6</accession>
<evidence type="ECO:0000256" key="1">
    <source>
        <dbReference type="SAM" id="MobiDB-lite"/>
    </source>
</evidence>
<proteinExistence type="predicted"/>
<dbReference type="AlphaFoldDB" id="A0A137P4L6"/>
<dbReference type="Proteomes" id="UP000070444">
    <property type="component" value="Unassembled WGS sequence"/>
</dbReference>
<dbReference type="InterPro" id="IPR015671">
    <property type="entry name" value="GSCR1_dom"/>
</dbReference>
<dbReference type="OrthoDB" id="2556847at2759"/>